<protein>
    <recommendedName>
        <fullName evidence="2">DNA-directed DNA polymerase</fullName>
        <ecNumber evidence="2">2.7.7.7</ecNumber>
    </recommendedName>
</protein>
<name>A0A382RE54_9ZZZZ</name>
<dbReference type="PRINTS" id="PR00106">
    <property type="entry name" value="DNAPOLB"/>
</dbReference>
<sequence>FMRKATWKAPTGKKGERISYKGAMIYNPKTEGTNGLHENVAAFDFASLYPSMMIARNISWETKSDEPTEFAVNILTPRDFSKIEGEEYLYYKTDKLGLLPQSVLDLKTLRNHYKALHDTALDPTEKAKWFNNQMAVKRLMASFYGIVGYQGFGWADVDLAASITASAREAIREAAFKVMKL</sequence>
<dbReference type="PANTHER" id="PTHR10322">
    <property type="entry name" value="DNA POLYMERASE CATALYTIC SUBUNIT"/>
    <property type="match status" value="1"/>
</dbReference>
<comment type="similarity">
    <text evidence="1">Belongs to the DNA polymerase type-B family.</text>
</comment>
<dbReference type="InterPro" id="IPR043502">
    <property type="entry name" value="DNA/RNA_pol_sf"/>
</dbReference>
<dbReference type="Pfam" id="PF00136">
    <property type="entry name" value="DNA_pol_B"/>
    <property type="match status" value="1"/>
</dbReference>
<evidence type="ECO:0000256" key="2">
    <source>
        <dbReference type="ARBA" id="ARBA00012417"/>
    </source>
</evidence>
<dbReference type="SUPFAM" id="SSF56672">
    <property type="entry name" value="DNA/RNA polymerases"/>
    <property type="match status" value="1"/>
</dbReference>
<gene>
    <name evidence="9" type="ORF">METZ01_LOCUS347725</name>
</gene>
<accession>A0A382RE54</accession>
<dbReference type="PANTHER" id="PTHR10322:SF23">
    <property type="entry name" value="DNA POLYMERASE DELTA CATALYTIC SUBUNIT"/>
    <property type="match status" value="1"/>
</dbReference>
<dbReference type="GO" id="GO:0003677">
    <property type="term" value="F:DNA binding"/>
    <property type="evidence" value="ECO:0007669"/>
    <property type="project" value="UniProtKB-KW"/>
</dbReference>
<dbReference type="InterPro" id="IPR006134">
    <property type="entry name" value="DNA-dir_DNA_pol_B_multi_dom"/>
</dbReference>
<evidence type="ECO:0000256" key="6">
    <source>
        <dbReference type="ARBA" id="ARBA00023125"/>
    </source>
</evidence>
<feature type="domain" description="DNA-directed DNA polymerase family B multifunctional" evidence="8">
    <location>
        <begin position="13"/>
        <end position="174"/>
    </location>
</feature>
<dbReference type="GO" id="GO:0003887">
    <property type="term" value="F:DNA-directed DNA polymerase activity"/>
    <property type="evidence" value="ECO:0007669"/>
    <property type="project" value="UniProtKB-KW"/>
</dbReference>
<dbReference type="InterPro" id="IPR023211">
    <property type="entry name" value="DNA_pol_palm_dom_sf"/>
</dbReference>
<keyword evidence="4" id="KW-0548">Nucleotidyltransferase</keyword>
<dbReference type="EMBL" id="UINC01120408">
    <property type="protein sequence ID" value="SVC94871.1"/>
    <property type="molecule type" value="Genomic_DNA"/>
</dbReference>
<evidence type="ECO:0000256" key="4">
    <source>
        <dbReference type="ARBA" id="ARBA00022695"/>
    </source>
</evidence>
<evidence type="ECO:0000259" key="8">
    <source>
        <dbReference type="Pfam" id="PF00136"/>
    </source>
</evidence>
<dbReference type="InterPro" id="IPR050240">
    <property type="entry name" value="DNA_pol_type-B"/>
</dbReference>
<feature type="non-terminal residue" evidence="9">
    <location>
        <position position="1"/>
    </location>
</feature>
<evidence type="ECO:0000256" key="3">
    <source>
        <dbReference type="ARBA" id="ARBA00022679"/>
    </source>
</evidence>
<keyword evidence="3" id="KW-0808">Transferase</keyword>
<comment type="catalytic activity">
    <reaction evidence="7">
        <text>DNA(n) + a 2'-deoxyribonucleoside 5'-triphosphate = DNA(n+1) + diphosphate</text>
        <dbReference type="Rhea" id="RHEA:22508"/>
        <dbReference type="Rhea" id="RHEA-COMP:17339"/>
        <dbReference type="Rhea" id="RHEA-COMP:17340"/>
        <dbReference type="ChEBI" id="CHEBI:33019"/>
        <dbReference type="ChEBI" id="CHEBI:61560"/>
        <dbReference type="ChEBI" id="CHEBI:173112"/>
        <dbReference type="EC" id="2.7.7.7"/>
    </reaction>
</comment>
<organism evidence="9">
    <name type="scientific">marine metagenome</name>
    <dbReference type="NCBI Taxonomy" id="408172"/>
    <lineage>
        <taxon>unclassified sequences</taxon>
        <taxon>metagenomes</taxon>
        <taxon>ecological metagenomes</taxon>
    </lineage>
</organism>
<evidence type="ECO:0000313" key="9">
    <source>
        <dbReference type="EMBL" id="SVC94871.1"/>
    </source>
</evidence>
<dbReference type="GO" id="GO:0006261">
    <property type="term" value="P:DNA-templated DNA replication"/>
    <property type="evidence" value="ECO:0007669"/>
    <property type="project" value="TreeGrafter"/>
</dbReference>
<evidence type="ECO:0000256" key="5">
    <source>
        <dbReference type="ARBA" id="ARBA00022932"/>
    </source>
</evidence>
<dbReference type="EC" id="2.7.7.7" evidence="2"/>
<evidence type="ECO:0000256" key="7">
    <source>
        <dbReference type="ARBA" id="ARBA00049244"/>
    </source>
</evidence>
<dbReference type="InterPro" id="IPR006172">
    <property type="entry name" value="DNA-dir_DNA_pol_B"/>
</dbReference>
<proteinExistence type="inferred from homology"/>
<dbReference type="Gene3D" id="1.10.287.690">
    <property type="entry name" value="Helix hairpin bin"/>
    <property type="match status" value="1"/>
</dbReference>
<dbReference type="GO" id="GO:0000166">
    <property type="term" value="F:nucleotide binding"/>
    <property type="evidence" value="ECO:0007669"/>
    <property type="project" value="InterPro"/>
</dbReference>
<evidence type="ECO:0000256" key="1">
    <source>
        <dbReference type="ARBA" id="ARBA00005755"/>
    </source>
</evidence>
<dbReference type="AlphaFoldDB" id="A0A382RE54"/>
<dbReference type="Gene3D" id="3.90.1600.10">
    <property type="entry name" value="Palm domain of DNA polymerase"/>
    <property type="match status" value="1"/>
</dbReference>
<reference evidence="9" key="1">
    <citation type="submission" date="2018-05" db="EMBL/GenBank/DDBJ databases">
        <authorList>
            <person name="Lanie J.A."/>
            <person name="Ng W.-L."/>
            <person name="Kazmierczak K.M."/>
            <person name="Andrzejewski T.M."/>
            <person name="Davidsen T.M."/>
            <person name="Wayne K.J."/>
            <person name="Tettelin H."/>
            <person name="Glass J.I."/>
            <person name="Rusch D."/>
            <person name="Podicherti R."/>
            <person name="Tsui H.-C.T."/>
            <person name="Winkler M.E."/>
        </authorList>
    </citation>
    <scope>NUCLEOTIDE SEQUENCE</scope>
</reference>
<keyword evidence="5" id="KW-0239">DNA-directed DNA polymerase</keyword>
<keyword evidence="6" id="KW-0238">DNA-binding</keyword>